<dbReference type="AlphaFoldDB" id="A0A9W4UPR4"/>
<comment type="caution">
    <text evidence="2">The sequence shown here is derived from an EMBL/GenBank/DDBJ whole genome shotgun (WGS) entry which is preliminary data.</text>
</comment>
<keyword evidence="1" id="KW-0472">Membrane</keyword>
<dbReference type="EMBL" id="CAOQHR010000009">
    <property type="protein sequence ID" value="CAI6339209.1"/>
    <property type="molecule type" value="Genomic_DNA"/>
</dbReference>
<protein>
    <submittedName>
        <fullName evidence="2">Uncharacterized protein</fullName>
    </submittedName>
</protein>
<dbReference type="Proteomes" id="UP001152607">
    <property type="component" value="Unassembled WGS sequence"/>
</dbReference>
<evidence type="ECO:0000256" key="1">
    <source>
        <dbReference type="SAM" id="Phobius"/>
    </source>
</evidence>
<keyword evidence="1" id="KW-1133">Transmembrane helix</keyword>
<name>A0A9W4UPR4_9PLEO</name>
<proteinExistence type="predicted"/>
<organism evidence="2 3">
    <name type="scientific">Periconia digitata</name>
    <dbReference type="NCBI Taxonomy" id="1303443"/>
    <lineage>
        <taxon>Eukaryota</taxon>
        <taxon>Fungi</taxon>
        <taxon>Dikarya</taxon>
        <taxon>Ascomycota</taxon>
        <taxon>Pezizomycotina</taxon>
        <taxon>Dothideomycetes</taxon>
        <taxon>Pleosporomycetidae</taxon>
        <taxon>Pleosporales</taxon>
        <taxon>Massarineae</taxon>
        <taxon>Periconiaceae</taxon>
        <taxon>Periconia</taxon>
    </lineage>
</organism>
<accession>A0A9W4UPR4</accession>
<gene>
    <name evidence="2" type="ORF">PDIGIT_LOCUS12359</name>
</gene>
<evidence type="ECO:0000313" key="2">
    <source>
        <dbReference type="EMBL" id="CAI6339209.1"/>
    </source>
</evidence>
<reference evidence="2" key="1">
    <citation type="submission" date="2023-01" db="EMBL/GenBank/DDBJ databases">
        <authorList>
            <person name="Van Ghelder C."/>
            <person name="Rancurel C."/>
        </authorList>
    </citation>
    <scope>NUCLEOTIDE SEQUENCE</scope>
    <source>
        <strain evidence="2">CNCM I-4278</strain>
    </source>
</reference>
<feature type="transmembrane region" description="Helical" evidence="1">
    <location>
        <begin position="68"/>
        <end position="88"/>
    </location>
</feature>
<feature type="transmembrane region" description="Helical" evidence="1">
    <location>
        <begin position="20"/>
        <end position="45"/>
    </location>
</feature>
<evidence type="ECO:0000313" key="3">
    <source>
        <dbReference type="Proteomes" id="UP001152607"/>
    </source>
</evidence>
<keyword evidence="3" id="KW-1185">Reference proteome</keyword>
<sequence length="89" mass="10594">MRTIIYAYKSQPWKRRQRKVLFISSLTSFISRLGDGSTLLIYILLTSQRILSLRYLHLFSDSPPLSSFYYGGFFVQKYIVWTLIILFCR</sequence>
<keyword evidence="1" id="KW-0812">Transmembrane</keyword>